<proteinExistence type="predicted"/>
<dbReference type="RefSeq" id="WP_386758392.1">
    <property type="nucleotide sequence ID" value="NZ_JBHRXK010000002.1"/>
</dbReference>
<evidence type="ECO:0000313" key="1">
    <source>
        <dbReference type="EMBL" id="MFC3550647.1"/>
    </source>
</evidence>
<dbReference type="Proteomes" id="UP001595740">
    <property type="component" value="Unassembled WGS sequence"/>
</dbReference>
<reference evidence="2" key="1">
    <citation type="journal article" date="2019" name="Int. J. Syst. Evol. Microbiol.">
        <title>The Global Catalogue of Microorganisms (GCM) 10K type strain sequencing project: providing services to taxonomists for standard genome sequencing and annotation.</title>
        <authorList>
            <consortium name="The Broad Institute Genomics Platform"/>
            <consortium name="The Broad Institute Genome Sequencing Center for Infectious Disease"/>
            <person name="Wu L."/>
            <person name="Ma J."/>
        </authorList>
    </citation>
    <scope>NUCLEOTIDE SEQUENCE [LARGE SCALE GENOMIC DNA]</scope>
    <source>
        <strain evidence="2">KCTC 42875</strain>
    </source>
</reference>
<accession>A0ABV7RPG3</accession>
<dbReference type="InterPro" id="IPR009593">
    <property type="entry name" value="DUF1203"/>
</dbReference>
<dbReference type="PIRSF" id="PIRSF034110">
    <property type="entry name" value="DUF1203"/>
    <property type="match status" value="1"/>
</dbReference>
<comment type="caution">
    <text evidence="1">The sequence shown here is derived from an EMBL/GenBank/DDBJ whole genome shotgun (WGS) entry which is preliminary data.</text>
</comment>
<name>A0ABV7RPG3_9GAMM</name>
<dbReference type="Pfam" id="PF06718">
    <property type="entry name" value="DUF1203"/>
    <property type="match status" value="1"/>
</dbReference>
<dbReference type="EMBL" id="JBHRXK010000002">
    <property type="protein sequence ID" value="MFC3550647.1"/>
    <property type="molecule type" value="Genomic_DNA"/>
</dbReference>
<keyword evidence="2" id="KW-1185">Reference proteome</keyword>
<sequence length="155" mass="16785">MVSYRIEGLAPTLFAPLFALDDATLASRDMRRVTVDSPTAYPCRISLVAAQPGETVLLLPFEHHPAASPYRASGPIFVREHVAAATHVDEIPPLLRCRLLSLRGYDADGSIRAATVVEGTSAESALQDLFADAAIVSVHAHNARYGCFLCRIDRL</sequence>
<organism evidence="1 2">
    <name type="scientific">Lysobacter cavernae</name>
    <dbReference type="NCBI Taxonomy" id="1685901"/>
    <lineage>
        <taxon>Bacteria</taxon>
        <taxon>Pseudomonadati</taxon>
        <taxon>Pseudomonadota</taxon>
        <taxon>Gammaproteobacteria</taxon>
        <taxon>Lysobacterales</taxon>
        <taxon>Lysobacteraceae</taxon>
        <taxon>Lysobacter</taxon>
    </lineage>
</organism>
<evidence type="ECO:0000313" key="2">
    <source>
        <dbReference type="Proteomes" id="UP001595740"/>
    </source>
</evidence>
<protein>
    <submittedName>
        <fullName evidence="1">DUF1203 domain-containing protein</fullName>
    </submittedName>
</protein>
<gene>
    <name evidence="1" type="ORF">ACFOLC_06410</name>
</gene>